<accession>A0ACC2PA67</accession>
<gene>
    <name evidence="1" type="ORF">QAD02_015976</name>
</gene>
<keyword evidence="2" id="KW-1185">Reference proteome</keyword>
<evidence type="ECO:0000313" key="1">
    <source>
        <dbReference type="EMBL" id="KAJ8680189.1"/>
    </source>
</evidence>
<dbReference type="EMBL" id="CM056742">
    <property type="protein sequence ID" value="KAJ8680189.1"/>
    <property type="molecule type" value="Genomic_DNA"/>
</dbReference>
<organism evidence="1 2">
    <name type="scientific">Eretmocerus hayati</name>
    <dbReference type="NCBI Taxonomy" id="131215"/>
    <lineage>
        <taxon>Eukaryota</taxon>
        <taxon>Metazoa</taxon>
        <taxon>Ecdysozoa</taxon>
        <taxon>Arthropoda</taxon>
        <taxon>Hexapoda</taxon>
        <taxon>Insecta</taxon>
        <taxon>Pterygota</taxon>
        <taxon>Neoptera</taxon>
        <taxon>Endopterygota</taxon>
        <taxon>Hymenoptera</taxon>
        <taxon>Apocrita</taxon>
        <taxon>Proctotrupomorpha</taxon>
        <taxon>Chalcidoidea</taxon>
        <taxon>Aphelinidae</taxon>
        <taxon>Aphelininae</taxon>
        <taxon>Eretmocerus</taxon>
    </lineage>
</organism>
<dbReference type="Proteomes" id="UP001239111">
    <property type="component" value="Chromosome 2"/>
</dbReference>
<name>A0ACC2PA67_9HYME</name>
<evidence type="ECO:0000313" key="2">
    <source>
        <dbReference type="Proteomes" id="UP001239111"/>
    </source>
</evidence>
<sequence>MSIFIPKNNNIRVVNSRRDFSRFQQVWQEKYQQQLRNRRQESHNSHRPGFVTIKDVQGTLTRTVCQKLEKLSTTEESESSARVCKIINSPLQLDEALQEESEILAEQEQWILHEYEKLMNNEDEMFDMLEDEIVCPMCKKSFLGEIPDFIVCNCCGLKLKTDMSLQKFKYNLEFCVNMHSESCLQVPCFSLAIEDNNLSLLMSCLTCSNYFLIRTIESP</sequence>
<reference evidence="1" key="1">
    <citation type="submission" date="2023-04" db="EMBL/GenBank/DDBJ databases">
        <title>A chromosome-level genome assembly of the parasitoid wasp Eretmocerus hayati.</title>
        <authorList>
            <person name="Zhong Y."/>
            <person name="Liu S."/>
            <person name="Liu Y."/>
        </authorList>
    </citation>
    <scope>NUCLEOTIDE SEQUENCE</scope>
    <source>
        <strain evidence="1">ZJU_SS_LIU_2023</strain>
    </source>
</reference>
<protein>
    <submittedName>
        <fullName evidence="1">Uncharacterized protein</fullName>
    </submittedName>
</protein>
<comment type="caution">
    <text evidence="1">The sequence shown here is derived from an EMBL/GenBank/DDBJ whole genome shotgun (WGS) entry which is preliminary data.</text>
</comment>
<proteinExistence type="predicted"/>